<evidence type="ECO:0000313" key="13">
    <source>
        <dbReference type="EMBL" id="MFC6998191.1"/>
    </source>
</evidence>
<evidence type="ECO:0000256" key="8">
    <source>
        <dbReference type="RuleBase" id="RU361198"/>
    </source>
</evidence>
<dbReference type="SUPFAM" id="SSF51445">
    <property type="entry name" value="(Trans)glycosidases"/>
    <property type="match status" value="1"/>
</dbReference>
<protein>
    <recommendedName>
        <fullName evidence="8">Xylan alpha-1,2-glucuronidase</fullName>
        <ecNumber evidence="8">3.2.1.131</ecNumber>
    </recommendedName>
</protein>
<feature type="domain" description="Glycosyl hydrolase family 67 C-terminal" evidence="11">
    <location>
        <begin position="475"/>
        <end position="699"/>
    </location>
</feature>
<evidence type="ECO:0000256" key="2">
    <source>
        <dbReference type="ARBA" id="ARBA00022651"/>
    </source>
</evidence>
<keyword evidence="14" id="KW-1185">Reference proteome</keyword>
<dbReference type="PIRSF" id="PIRSF029900">
    <property type="entry name" value="Alpha-glucuronds"/>
    <property type="match status" value="1"/>
</dbReference>
<keyword evidence="6 8" id="KW-0624">Polysaccharide degradation</keyword>
<dbReference type="Gene3D" id="3.90.1330.10">
    <property type="entry name" value="Alpha-glucuronidase, C-terminal domain"/>
    <property type="match status" value="1"/>
</dbReference>
<dbReference type="PANTHER" id="PTHR39207">
    <property type="entry name" value="ALPHA-GLUCURONIDASE A"/>
    <property type="match status" value="1"/>
</dbReference>
<gene>
    <name evidence="13" type="ORF">ACFQHR_11180</name>
</gene>
<keyword evidence="9" id="KW-0732">Signal</keyword>
<keyword evidence="4 8" id="KW-0119">Carbohydrate metabolism</keyword>
<comment type="catalytic activity">
    <reaction evidence="8">
        <text>Hydrolysis of (1-&gt;2)-alpha-D-(4-O-methyl)glucuronosyl links in the main chain of hardwood xylans.</text>
        <dbReference type="EC" id="3.2.1.131"/>
    </reaction>
</comment>
<dbReference type="EC" id="3.2.1.131" evidence="8"/>
<dbReference type="Gene3D" id="3.20.20.80">
    <property type="entry name" value="Glycosidases"/>
    <property type="match status" value="1"/>
</dbReference>
<name>A0ABW2DN44_9BACT</name>
<dbReference type="PANTHER" id="PTHR39207:SF1">
    <property type="entry name" value="ALPHA-GLUCURONIDASE A"/>
    <property type="match status" value="1"/>
</dbReference>
<evidence type="ECO:0000259" key="12">
    <source>
        <dbReference type="Pfam" id="PF07488"/>
    </source>
</evidence>
<dbReference type="RefSeq" id="WP_066621464.1">
    <property type="nucleotide sequence ID" value="NZ_JBHSYQ010000004.1"/>
</dbReference>
<feature type="domain" description="Alpha glucuronidase N-terminal" evidence="10">
    <location>
        <begin position="30"/>
        <end position="151"/>
    </location>
</feature>
<evidence type="ECO:0000313" key="14">
    <source>
        <dbReference type="Proteomes" id="UP001596405"/>
    </source>
</evidence>
<dbReference type="Proteomes" id="UP001596405">
    <property type="component" value="Unassembled WGS sequence"/>
</dbReference>
<dbReference type="GO" id="GO:0016787">
    <property type="term" value="F:hydrolase activity"/>
    <property type="evidence" value="ECO:0007669"/>
    <property type="project" value="UniProtKB-KW"/>
</dbReference>
<keyword evidence="3 7" id="KW-0378">Hydrolase</keyword>
<proteinExistence type="inferred from homology"/>
<dbReference type="SUPFAM" id="SSF55545">
    <property type="entry name" value="beta-N-acetylhexosaminidase-like domain"/>
    <property type="match status" value="1"/>
</dbReference>
<keyword evidence="2 7" id="KW-0858">Xylan degradation</keyword>
<dbReference type="Pfam" id="PF07488">
    <property type="entry name" value="Glyco_hydro_67M"/>
    <property type="match status" value="1"/>
</dbReference>
<accession>A0ABW2DN44</accession>
<reference evidence="14" key="1">
    <citation type="journal article" date="2019" name="Int. J. Syst. Evol. Microbiol.">
        <title>The Global Catalogue of Microorganisms (GCM) 10K type strain sequencing project: providing services to taxonomists for standard genome sequencing and annotation.</title>
        <authorList>
            <consortium name="The Broad Institute Genomics Platform"/>
            <consortium name="The Broad Institute Genome Sequencing Center for Infectious Disease"/>
            <person name="Wu L."/>
            <person name="Ma J."/>
        </authorList>
    </citation>
    <scope>NUCLEOTIDE SEQUENCE [LARGE SCALE GENOMIC DNA]</scope>
    <source>
        <strain evidence="14">CGMCC 4.7393</strain>
    </source>
</reference>
<evidence type="ECO:0000256" key="5">
    <source>
        <dbReference type="ARBA" id="ARBA00023295"/>
    </source>
</evidence>
<evidence type="ECO:0000256" key="3">
    <source>
        <dbReference type="ARBA" id="ARBA00022801"/>
    </source>
</evidence>
<dbReference type="EMBL" id="JBHSYQ010000004">
    <property type="protein sequence ID" value="MFC6998191.1"/>
    <property type="molecule type" value="Genomic_DNA"/>
</dbReference>
<feature type="signal peptide" evidence="9">
    <location>
        <begin position="1"/>
        <end position="24"/>
    </location>
</feature>
<dbReference type="Gene3D" id="3.30.379.10">
    <property type="entry name" value="Chitobiase/beta-hexosaminidase domain 2-like"/>
    <property type="match status" value="1"/>
</dbReference>
<dbReference type="InterPro" id="IPR037054">
    <property type="entry name" value="A-glucoronidase_C_sf"/>
</dbReference>
<comment type="subunit">
    <text evidence="8">Homodimer.</text>
</comment>
<dbReference type="InterPro" id="IPR017853">
    <property type="entry name" value="GH"/>
</dbReference>
<dbReference type="InterPro" id="IPR011395">
    <property type="entry name" value="Glyco_hydro_67_aGlcAse"/>
</dbReference>
<dbReference type="Pfam" id="PF03648">
    <property type="entry name" value="Glyco_hydro_67N"/>
    <property type="match status" value="1"/>
</dbReference>
<evidence type="ECO:0000259" key="10">
    <source>
        <dbReference type="Pfam" id="PF03648"/>
    </source>
</evidence>
<evidence type="ECO:0000256" key="4">
    <source>
        <dbReference type="ARBA" id="ARBA00023277"/>
    </source>
</evidence>
<dbReference type="InterPro" id="IPR011100">
    <property type="entry name" value="Glyco_hydro_67_cat"/>
</dbReference>
<comment type="caution">
    <text evidence="13">The sequence shown here is derived from an EMBL/GenBank/DDBJ whole genome shotgun (WGS) entry which is preliminary data.</text>
</comment>
<organism evidence="13 14">
    <name type="scientific">Rufibacter roseus</name>
    <dbReference type="NCBI Taxonomy" id="1567108"/>
    <lineage>
        <taxon>Bacteria</taxon>
        <taxon>Pseudomonadati</taxon>
        <taxon>Bacteroidota</taxon>
        <taxon>Cytophagia</taxon>
        <taxon>Cytophagales</taxon>
        <taxon>Hymenobacteraceae</taxon>
        <taxon>Rufibacter</taxon>
    </lineage>
</organism>
<sequence>MTNRILICLFFCLSFFAYLPTAQAEDGYRLWLRYDQVNNRVLLKQYQKTLQHLVIEGNSPTLQVAAQEAMQGIQGLLGKNLSHSATDIKNNTLVLGTAASSEVVKSLQLQTQLQGLGPEGYLLLSTKHNGKKITVVAANSDTGVLYGTFHLLKLMQMGQSIQNLNLSSQPKTSHRILNHWDNLDRTVERGYAGFSLWDWHKLPDYIDQRYLDYARANASIGINGTVLTNVNANSLVLTEEYLLKVKALADAFRPYGIKVYLTARFSSPIELGKLKTADPLNAEVRQWWKDKVAEIYRHIPDFGGFLVKANSEGQPGPQNYGRSHADGANMMADALAPHNGILMWRAFVYDNNVPEDRAKQAYNEFNPLDGKFRENVMVQVKNGAIDFQPREPFHPLFGAMPKTPLMMEFQITQEYLGQGTHLVYLAPMFKEVLEADTYAKGQGSTVAEVVDGSLYNRKFSGMAGVSNIGTDLNWTSHPFAQANWYAFGRLAWDHALTSEQIADEWLRMTFSPNPQVVSTAKNIMLGSYETLVNYMTPLGLHHIMGWDHHYGPGPWIKDKPRADWTSVYYHRATEKGIGFDRTKTGSNALEQYAPHLQDLYGDPKTCPEKYLLWFHHLPWDYKVSSGRTLWNELCYRYSAGVDSVRQMQEQWQQLEGKVDQERFKQVKSLLAIQAKEAKWWRDACLLYFQTFSKRPIPAELEKPEHTLEYYQKLEFKFVPGI</sequence>
<evidence type="ECO:0000256" key="9">
    <source>
        <dbReference type="SAM" id="SignalP"/>
    </source>
</evidence>
<evidence type="ECO:0000256" key="6">
    <source>
        <dbReference type="ARBA" id="ARBA00023326"/>
    </source>
</evidence>
<evidence type="ECO:0000256" key="7">
    <source>
        <dbReference type="PIRNR" id="PIRNR029900"/>
    </source>
</evidence>
<dbReference type="InterPro" id="IPR029018">
    <property type="entry name" value="Hex-like_dom2"/>
</dbReference>
<dbReference type="Pfam" id="PF07477">
    <property type="entry name" value="Glyco_hydro_67C"/>
    <property type="match status" value="1"/>
</dbReference>
<evidence type="ECO:0000259" key="11">
    <source>
        <dbReference type="Pfam" id="PF07477"/>
    </source>
</evidence>
<dbReference type="InterPro" id="IPR005154">
    <property type="entry name" value="Glyco_hydro_67_aGlcAse_N"/>
</dbReference>
<feature type="domain" description="Glycosyl hydrolase family 67 catalytic" evidence="12">
    <location>
        <begin position="155"/>
        <end position="474"/>
    </location>
</feature>
<dbReference type="InterPro" id="IPR011099">
    <property type="entry name" value="Glyco_hydro_67_C"/>
</dbReference>
<keyword evidence="5 7" id="KW-0326">Glycosidase</keyword>
<comment type="similarity">
    <text evidence="1 7 8">Belongs to the glycosyl hydrolase 67 family.</text>
</comment>
<evidence type="ECO:0000256" key="1">
    <source>
        <dbReference type="ARBA" id="ARBA00008833"/>
    </source>
</evidence>
<feature type="chain" id="PRO_5046203668" description="Xylan alpha-1,2-glucuronidase" evidence="9">
    <location>
        <begin position="25"/>
        <end position="721"/>
    </location>
</feature>